<dbReference type="OrthoDB" id="5812755at2759"/>
<dbReference type="AlphaFoldDB" id="A0A0M3JNC1"/>
<evidence type="ECO:0000256" key="5">
    <source>
        <dbReference type="ARBA" id="ARBA00023136"/>
    </source>
</evidence>
<name>A0A0M3JNC1_ANISI</name>
<dbReference type="WBParaSite" id="ASIM_0000916101-mRNA-1">
    <property type="protein sequence ID" value="ASIM_0000916101-mRNA-1"/>
    <property type="gene ID" value="ASIM_0000916101"/>
</dbReference>
<reference evidence="8 9" key="2">
    <citation type="submission" date="2018-11" db="EMBL/GenBank/DDBJ databases">
        <authorList>
            <consortium name="Pathogen Informatics"/>
        </authorList>
    </citation>
    <scope>NUCLEOTIDE SEQUENCE [LARGE SCALE GENOMIC DNA]</scope>
</reference>
<evidence type="ECO:0000256" key="1">
    <source>
        <dbReference type="ARBA" id="ARBA00004308"/>
    </source>
</evidence>
<keyword evidence="9" id="KW-1185">Reference proteome</keyword>
<feature type="domain" description="MHD1" evidence="7">
    <location>
        <begin position="1"/>
        <end position="76"/>
    </location>
</feature>
<evidence type="ECO:0000256" key="3">
    <source>
        <dbReference type="ARBA" id="ARBA00023018"/>
    </source>
</evidence>
<keyword evidence="3" id="KW-0770">Synapse</keyword>
<dbReference type="GO" id="GO:0098793">
    <property type="term" value="C:presynapse"/>
    <property type="evidence" value="ECO:0007669"/>
    <property type="project" value="GOC"/>
</dbReference>
<dbReference type="Proteomes" id="UP000267096">
    <property type="component" value="Unassembled WGS sequence"/>
</dbReference>
<dbReference type="GO" id="GO:0016079">
    <property type="term" value="P:synaptic vesicle exocytosis"/>
    <property type="evidence" value="ECO:0007669"/>
    <property type="project" value="InterPro"/>
</dbReference>
<dbReference type="EMBL" id="UYRR01025520">
    <property type="protein sequence ID" value="VDK35105.1"/>
    <property type="molecule type" value="Genomic_DNA"/>
</dbReference>
<reference evidence="10" key="1">
    <citation type="submission" date="2017-02" db="UniProtKB">
        <authorList>
            <consortium name="WormBaseParasite"/>
        </authorList>
    </citation>
    <scope>IDENTIFICATION</scope>
</reference>
<evidence type="ECO:0000259" key="7">
    <source>
        <dbReference type="PROSITE" id="PS51258"/>
    </source>
</evidence>
<dbReference type="InterPro" id="IPR033227">
    <property type="entry name" value="CAPS"/>
</dbReference>
<gene>
    <name evidence="8" type="ORF">ASIM_LOCUS8897</name>
</gene>
<evidence type="ECO:0000256" key="6">
    <source>
        <dbReference type="ARBA" id="ARBA00034103"/>
    </source>
</evidence>
<sequence>MLNHLASTSFHFDVGGKVEYDSRDGCATSEDIYWKLDALQGFVQDLNWPEEEFAKYLQVRMKALASEMISKCANWYAMITFLMFSVMLQNAVV</sequence>
<keyword evidence="5" id="KW-0472">Membrane</keyword>
<keyword evidence="2" id="KW-0813">Transport</keyword>
<protein>
    <submittedName>
        <fullName evidence="10">MHD1 domain-containing protein</fullName>
    </submittedName>
</protein>
<dbReference type="InterPro" id="IPR010439">
    <property type="entry name" value="MUN_dom"/>
</dbReference>
<proteinExistence type="predicted"/>
<dbReference type="PROSITE" id="PS51258">
    <property type="entry name" value="MHD1"/>
    <property type="match status" value="1"/>
</dbReference>
<evidence type="ECO:0000256" key="4">
    <source>
        <dbReference type="ARBA" id="ARBA00023121"/>
    </source>
</evidence>
<evidence type="ECO:0000313" key="9">
    <source>
        <dbReference type="Proteomes" id="UP000267096"/>
    </source>
</evidence>
<keyword evidence="4" id="KW-0446">Lipid-binding</keyword>
<dbReference type="PANTHER" id="PTHR12166">
    <property type="entry name" value="CALCIUM-DEPENDENT SECRETION ACTIVATOR"/>
    <property type="match status" value="1"/>
</dbReference>
<organism evidence="10">
    <name type="scientific">Anisakis simplex</name>
    <name type="common">Herring worm</name>
    <dbReference type="NCBI Taxonomy" id="6269"/>
    <lineage>
        <taxon>Eukaryota</taxon>
        <taxon>Metazoa</taxon>
        <taxon>Ecdysozoa</taxon>
        <taxon>Nematoda</taxon>
        <taxon>Chromadorea</taxon>
        <taxon>Rhabditida</taxon>
        <taxon>Spirurina</taxon>
        <taxon>Ascaridomorpha</taxon>
        <taxon>Ascaridoidea</taxon>
        <taxon>Anisakidae</taxon>
        <taxon>Anisakis</taxon>
        <taxon>Anisakis simplex complex</taxon>
    </lineage>
</organism>
<dbReference type="Pfam" id="PF06292">
    <property type="entry name" value="MUN"/>
    <property type="match status" value="1"/>
</dbReference>
<accession>A0A0M3JNC1</accession>
<comment type="subcellular location">
    <subcellularLocation>
        <location evidence="1">Endomembrane system</location>
    </subcellularLocation>
    <subcellularLocation>
        <location evidence="6">Synapse</location>
    </subcellularLocation>
</comment>
<evidence type="ECO:0000256" key="2">
    <source>
        <dbReference type="ARBA" id="ARBA00022448"/>
    </source>
</evidence>
<dbReference type="PANTHER" id="PTHR12166:SF8">
    <property type="entry name" value="CALCIUM-DEPENDENT SECRETION ACTIVATOR"/>
    <property type="match status" value="1"/>
</dbReference>
<evidence type="ECO:0000313" key="10">
    <source>
        <dbReference type="WBParaSite" id="ASIM_0000916101-mRNA-1"/>
    </source>
</evidence>
<dbReference type="InterPro" id="IPR014770">
    <property type="entry name" value="Munc13_1"/>
</dbReference>
<dbReference type="GO" id="GO:1990504">
    <property type="term" value="P:dense core granule exocytosis"/>
    <property type="evidence" value="ECO:0007669"/>
    <property type="project" value="InterPro"/>
</dbReference>
<dbReference type="GO" id="GO:0012505">
    <property type="term" value="C:endomembrane system"/>
    <property type="evidence" value="ECO:0007669"/>
    <property type="project" value="UniProtKB-SubCell"/>
</dbReference>
<evidence type="ECO:0000313" key="8">
    <source>
        <dbReference type="EMBL" id="VDK35105.1"/>
    </source>
</evidence>
<dbReference type="GO" id="GO:0008289">
    <property type="term" value="F:lipid binding"/>
    <property type="evidence" value="ECO:0007669"/>
    <property type="project" value="UniProtKB-KW"/>
</dbReference>